<feature type="signal peptide" evidence="1">
    <location>
        <begin position="1"/>
        <end position="27"/>
    </location>
</feature>
<evidence type="ECO:0000256" key="1">
    <source>
        <dbReference type="SAM" id="SignalP"/>
    </source>
</evidence>
<comment type="caution">
    <text evidence="2">The sequence shown here is derived from an EMBL/GenBank/DDBJ whole genome shotgun (WGS) entry which is preliminary data.</text>
</comment>
<dbReference type="AlphaFoldDB" id="A0A9X2C164"/>
<dbReference type="RefSeq" id="WP_275680677.1">
    <property type="nucleotide sequence ID" value="NZ_JAJLJH010000001.1"/>
</dbReference>
<proteinExistence type="predicted"/>
<protein>
    <submittedName>
        <fullName evidence="2">Uncharacterized protein</fullName>
    </submittedName>
</protein>
<dbReference type="Proteomes" id="UP001139353">
    <property type="component" value="Unassembled WGS sequence"/>
</dbReference>
<feature type="chain" id="PRO_5040766804" evidence="1">
    <location>
        <begin position="28"/>
        <end position="162"/>
    </location>
</feature>
<dbReference type="PROSITE" id="PS51257">
    <property type="entry name" value="PROKAR_LIPOPROTEIN"/>
    <property type="match status" value="1"/>
</dbReference>
<organism evidence="2 3">
    <name type="scientific">Scleromatobacter humisilvae</name>
    <dbReference type="NCBI Taxonomy" id="2897159"/>
    <lineage>
        <taxon>Bacteria</taxon>
        <taxon>Pseudomonadati</taxon>
        <taxon>Pseudomonadota</taxon>
        <taxon>Betaproteobacteria</taxon>
        <taxon>Burkholderiales</taxon>
        <taxon>Sphaerotilaceae</taxon>
        <taxon>Scleromatobacter</taxon>
    </lineage>
</organism>
<accession>A0A9X2C164</accession>
<name>A0A9X2C164_9BURK</name>
<evidence type="ECO:0000313" key="3">
    <source>
        <dbReference type="Proteomes" id="UP001139353"/>
    </source>
</evidence>
<keyword evidence="1" id="KW-0732">Signal</keyword>
<evidence type="ECO:0000313" key="2">
    <source>
        <dbReference type="EMBL" id="MCK9684650.1"/>
    </source>
</evidence>
<reference evidence="2" key="1">
    <citation type="submission" date="2021-11" db="EMBL/GenBank/DDBJ databases">
        <title>BS-T2-15 a new species belonging to the Comamonadaceae family isolated from the soil of a French oak forest.</title>
        <authorList>
            <person name="Mieszkin S."/>
            <person name="Alain K."/>
        </authorList>
    </citation>
    <scope>NUCLEOTIDE SEQUENCE</scope>
    <source>
        <strain evidence="2">BS-T2-15</strain>
    </source>
</reference>
<dbReference type="EMBL" id="JAJLJH010000001">
    <property type="protein sequence ID" value="MCK9684650.1"/>
    <property type="molecule type" value="Genomic_DNA"/>
</dbReference>
<gene>
    <name evidence="2" type="ORF">LPC04_02900</name>
</gene>
<sequence length="162" mass="16926">MSHRSSSLVRRAVLAAVAVLACSAASAQKAALVQPAFGPGITPYQSNQLYNPSASICPNSFYCQIAFPPVPAGKRLVVTHASATYSVTQTGTEEIVSIGASLFDTMDLPAAVYVGTLRYVASSPITYYFEPGQTPYVFITGSSVLTNNTGHASIVGYLVPAS</sequence>
<keyword evidence="3" id="KW-1185">Reference proteome</keyword>